<dbReference type="PROSITE" id="PS50109">
    <property type="entry name" value="HIS_KIN"/>
    <property type="match status" value="1"/>
</dbReference>
<dbReference type="GO" id="GO:0000155">
    <property type="term" value="F:phosphorelay sensor kinase activity"/>
    <property type="evidence" value="ECO:0007669"/>
    <property type="project" value="InterPro"/>
</dbReference>
<dbReference type="SUPFAM" id="SSF47384">
    <property type="entry name" value="Homodimeric domain of signal transducing histidine kinase"/>
    <property type="match status" value="1"/>
</dbReference>
<dbReference type="Gene3D" id="3.30.565.10">
    <property type="entry name" value="Histidine kinase-like ATPase, C-terminal domain"/>
    <property type="match status" value="1"/>
</dbReference>
<evidence type="ECO:0000256" key="1">
    <source>
        <dbReference type="ARBA" id="ARBA00000085"/>
    </source>
</evidence>
<evidence type="ECO:0000256" key="5">
    <source>
        <dbReference type="ARBA" id="ARBA00022679"/>
    </source>
</evidence>
<comment type="catalytic activity">
    <reaction evidence="1">
        <text>ATP + protein L-histidine = ADP + protein N-phospho-L-histidine.</text>
        <dbReference type="EC" id="2.7.13.3"/>
    </reaction>
</comment>
<dbReference type="InterPro" id="IPR004358">
    <property type="entry name" value="Sig_transdc_His_kin-like_C"/>
</dbReference>
<keyword evidence="7" id="KW-0902">Two-component regulatory system</keyword>
<dbReference type="Proteomes" id="UP000323646">
    <property type="component" value="Unassembled WGS sequence"/>
</dbReference>
<dbReference type="GO" id="GO:0005886">
    <property type="term" value="C:plasma membrane"/>
    <property type="evidence" value="ECO:0007669"/>
    <property type="project" value="TreeGrafter"/>
</dbReference>
<dbReference type="SUPFAM" id="SSF55874">
    <property type="entry name" value="ATPase domain of HSP90 chaperone/DNA topoisomerase II/histidine kinase"/>
    <property type="match status" value="1"/>
</dbReference>
<dbReference type="EC" id="2.7.13.3" evidence="3"/>
<dbReference type="PROSITE" id="PS50110">
    <property type="entry name" value="RESPONSE_REGULATORY"/>
    <property type="match status" value="1"/>
</dbReference>
<name>A0A5D6WFC5_9FIRM</name>
<dbReference type="Gene3D" id="1.10.287.130">
    <property type="match status" value="1"/>
</dbReference>
<feature type="modified residue" description="4-aspartylphosphate" evidence="8">
    <location>
        <position position="572"/>
    </location>
</feature>
<keyword evidence="4 8" id="KW-0597">Phosphoprotein</keyword>
<dbReference type="PRINTS" id="PR00344">
    <property type="entry name" value="BCTRLSENSOR"/>
</dbReference>
<dbReference type="InterPro" id="IPR036097">
    <property type="entry name" value="HisK_dim/P_sf"/>
</dbReference>
<dbReference type="SMART" id="SM00387">
    <property type="entry name" value="HATPase_c"/>
    <property type="match status" value="1"/>
</dbReference>
<comment type="subcellular location">
    <subcellularLocation>
        <location evidence="2">Membrane</location>
    </subcellularLocation>
</comment>
<dbReference type="CDD" id="cd17546">
    <property type="entry name" value="REC_hyHK_CKI1_RcsC-like"/>
    <property type="match status" value="1"/>
</dbReference>
<evidence type="ECO:0000256" key="8">
    <source>
        <dbReference type="PROSITE-ProRule" id="PRU00169"/>
    </source>
</evidence>
<comment type="caution">
    <text evidence="11">The sequence shown here is derived from an EMBL/GenBank/DDBJ whole genome shotgun (WGS) entry which is preliminary data.</text>
</comment>
<dbReference type="PANTHER" id="PTHR43047">
    <property type="entry name" value="TWO-COMPONENT HISTIDINE PROTEIN KINASE"/>
    <property type="match status" value="1"/>
</dbReference>
<gene>
    <name evidence="11" type="ORF">FZ040_01245</name>
</gene>
<dbReference type="AlphaFoldDB" id="A0A5D6WFC5"/>
<dbReference type="Pfam" id="PF00512">
    <property type="entry name" value="HisKA"/>
    <property type="match status" value="1"/>
</dbReference>
<keyword evidence="6" id="KW-0418">Kinase</keyword>
<dbReference type="SMART" id="SM00388">
    <property type="entry name" value="HisKA"/>
    <property type="match status" value="1"/>
</dbReference>
<dbReference type="Pfam" id="PF02518">
    <property type="entry name" value="HATPase_c"/>
    <property type="match status" value="1"/>
</dbReference>
<dbReference type="InterPro" id="IPR011006">
    <property type="entry name" value="CheY-like_superfamily"/>
</dbReference>
<dbReference type="InterPro" id="IPR005467">
    <property type="entry name" value="His_kinase_dom"/>
</dbReference>
<protein>
    <recommendedName>
        <fullName evidence="3">histidine kinase</fullName>
        <ecNumber evidence="3">2.7.13.3</ecNumber>
    </recommendedName>
</protein>
<dbReference type="OrthoDB" id="9805486at2"/>
<dbReference type="Gene3D" id="3.40.50.2300">
    <property type="match status" value="1"/>
</dbReference>
<dbReference type="InterPro" id="IPR003661">
    <property type="entry name" value="HisK_dim/P_dom"/>
</dbReference>
<evidence type="ECO:0000256" key="2">
    <source>
        <dbReference type="ARBA" id="ARBA00004370"/>
    </source>
</evidence>
<reference evidence="11 12" key="1">
    <citation type="submission" date="2019-08" db="EMBL/GenBank/DDBJ databases">
        <title>Selenomonas sp. mPRGC5 and Selenomonas sp. mPRGC8 isolated from ruminal fluid of dairy goat (Capra hircus).</title>
        <authorList>
            <person name="Poothong S."/>
            <person name="Nuengjamnong C."/>
            <person name="Tanasupawat S."/>
        </authorList>
    </citation>
    <scope>NUCLEOTIDE SEQUENCE [LARGE SCALE GENOMIC DNA]</scope>
    <source>
        <strain evidence="12">mPRGC5</strain>
    </source>
</reference>
<dbReference type="CDD" id="cd00082">
    <property type="entry name" value="HisKA"/>
    <property type="match status" value="1"/>
</dbReference>
<evidence type="ECO:0000259" key="9">
    <source>
        <dbReference type="PROSITE" id="PS50109"/>
    </source>
</evidence>
<dbReference type="SMART" id="SM00448">
    <property type="entry name" value="REC"/>
    <property type="match status" value="1"/>
</dbReference>
<keyword evidence="12" id="KW-1185">Reference proteome</keyword>
<organism evidence="11 12">
    <name type="scientific">Selenomonas ruminis</name>
    <dbReference type="NCBI Taxonomy" id="2593411"/>
    <lineage>
        <taxon>Bacteria</taxon>
        <taxon>Bacillati</taxon>
        <taxon>Bacillota</taxon>
        <taxon>Negativicutes</taxon>
        <taxon>Selenomonadales</taxon>
        <taxon>Selenomonadaceae</taxon>
        <taxon>Selenomonas</taxon>
    </lineage>
</organism>
<evidence type="ECO:0000256" key="4">
    <source>
        <dbReference type="ARBA" id="ARBA00022553"/>
    </source>
</evidence>
<dbReference type="InterPro" id="IPR036890">
    <property type="entry name" value="HATPase_C_sf"/>
</dbReference>
<dbReference type="SUPFAM" id="SSF52172">
    <property type="entry name" value="CheY-like"/>
    <property type="match status" value="1"/>
</dbReference>
<feature type="domain" description="Histidine kinase" evidence="9">
    <location>
        <begin position="274"/>
        <end position="497"/>
    </location>
</feature>
<sequence>MQPVRMNDIAKHVVFSQTKKLTPRALMKTYIDSFVHPDDAADMMRLTDLDYLQKRLAEEPFVVQLYRTRQNGIDTYFRLRIVKLTQRPILVCAFENIDKEVREKKRTAHEREQYNMLINGLSREYSSVWYIDATLNLVSLVRTNTKSVTTKRVLEDVKEISYEKAIHNYIDKFVVPEDRKRLYQQTSIKELLKHIPHDGVYRIDYARTNLDGKRCQFQACFARDISVKGTPCFIAGFRDVQSMFMAEQKKQQELAEARRVAEEANAAKTNFLFNMSHDIRTPMNAIMGFRDLVEKHQDDPERCHHYLTKIKEASKVLLSIINNVLEMARIEKGSLALENNVFNTHEFANTIFSVVEELMKAKQLEFSCEVRVEHAYLYGDTTKLREVFLNILSNACKYTAPGGSVHLVCEELPGSKEGWGIIRTTISDTGIGMSEDFLPHVFDEFSRENNTTSTKIEGTGLGMSIVKKLVTFMDGTIEVTSEKGRGSTFVVSIPHQFAKSSEIARQKNAEPGVASLAGISILLAEDNEINAEIAMTLLQEAGIHMERAADGKECVEKLQTVPAGTYDLILMDVQMPNMNGYEATRAIRALPDAKKAGIPILAMTANAFAEDRQAALDAGMNGHIAKPIEMPVLLRSITELLDNSRENRIISN</sequence>
<evidence type="ECO:0000313" key="12">
    <source>
        <dbReference type="Proteomes" id="UP000323646"/>
    </source>
</evidence>
<keyword evidence="5" id="KW-0808">Transferase</keyword>
<accession>A0A5D6WFC5</accession>
<evidence type="ECO:0000256" key="6">
    <source>
        <dbReference type="ARBA" id="ARBA00022777"/>
    </source>
</evidence>
<dbReference type="FunFam" id="3.30.565.10:FF:000006">
    <property type="entry name" value="Sensor histidine kinase WalK"/>
    <property type="match status" value="1"/>
</dbReference>
<proteinExistence type="predicted"/>
<dbReference type="Pfam" id="PF00072">
    <property type="entry name" value="Response_reg"/>
    <property type="match status" value="1"/>
</dbReference>
<evidence type="ECO:0000256" key="3">
    <source>
        <dbReference type="ARBA" id="ARBA00012438"/>
    </source>
</evidence>
<dbReference type="InterPro" id="IPR003594">
    <property type="entry name" value="HATPase_dom"/>
</dbReference>
<evidence type="ECO:0000313" key="11">
    <source>
        <dbReference type="EMBL" id="TYZ25144.1"/>
    </source>
</evidence>
<feature type="domain" description="Response regulatory" evidence="10">
    <location>
        <begin position="520"/>
        <end position="641"/>
    </location>
</feature>
<dbReference type="GO" id="GO:0009927">
    <property type="term" value="F:histidine phosphotransfer kinase activity"/>
    <property type="evidence" value="ECO:0007669"/>
    <property type="project" value="TreeGrafter"/>
</dbReference>
<evidence type="ECO:0000259" key="10">
    <source>
        <dbReference type="PROSITE" id="PS50110"/>
    </source>
</evidence>
<dbReference type="PANTHER" id="PTHR43047:SF66">
    <property type="entry name" value="HISKA"/>
    <property type="match status" value="1"/>
</dbReference>
<evidence type="ECO:0000256" key="7">
    <source>
        <dbReference type="ARBA" id="ARBA00023012"/>
    </source>
</evidence>
<dbReference type="InterPro" id="IPR001789">
    <property type="entry name" value="Sig_transdc_resp-reg_receiver"/>
</dbReference>
<dbReference type="EMBL" id="VTOY01000001">
    <property type="protein sequence ID" value="TYZ25144.1"/>
    <property type="molecule type" value="Genomic_DNA"/>
</dbReference>